<organism evidence="2 3">
    <name type="scientific">Nesterenkonia alkaliphila</name>
    <dbReference type="NCBI Taxonomy" id="1463631"/>
    <lineage>
        <taxon>Bacteria</taxon>
        <taxon>Bacillati</taxon>
        <taxon>Actinomycetota</taxon>
        <taxon>Actinomycetes</taxon>
        <taxon>Micrococcales</taxon>
        <taxon>Micrococcaceae</taxon>
        <taxon>Nesterenkonia</taxon>
    </lineage>
</organism>
<evidence type="ECO:0000256" key="1">
    <source>
        <dbReference type="SAM" id="MobiDB-lite"/>
    </source>
</evidence>
<proteinExistence type="predicted"/>
<name>A0A7K1UJ61_9MICC</name>
<evidence type="ECO:0000313" key="2">
    <source>
        <dbReference type="EMBL" id="MVT26525.1"/>
    </source>
</evidence>
<accession>A0A7K1UJ61</accession>
<dbReference type="InterPro" id="IPR049803">
    <property type="entry name" value="RiPP_thiocil-like"/>
</dbReference>
<reference evidence="2 3" key="1">
    <citation type="submission" date="2019-12" db="EMBL/GenBank/DDBJ databases">
        <title>Nesterenkonia muleiensis sp. nov., a novel actinobacterium isolated from sap of Populus euphratica.</title>
        <authorList>
            <person name="Wang R."/>
        </authorList>
    </citation>
    <scope>NUCLEOTIDE SEQUENCE [LARGE SCALE GENOMIC DNA]</scope>
    <source>
        <strain evidence="2 3">F10</strain>
    </source>
</reference>
<feature type="region of interest" description="Disordered" evidence="1">
    <location>
        <begin position="23"/>
        <end position="55"/>
    </location>
</feature>
<evidence type="ECO:0000313" key="3">
    <source>
        <dbReference type="Proteomes" id="UP000460157"/>
    </source>
</evidence>
<gene>
    <name evidence="2" type="ORF">GNZ21_09180</name>
</gene>
<protein>
    <submittedName>
        <fullName evidence="2">Thiocillin family RiPP</fullName>
    </submittedName>
</protein>
<dbReference type="EMBL" id="WRPM01000068">
    <property type="protein sequence ID" value="MVT26525.1"/>
    <property type="molecule type" value="Genomic_DNA"/>
</dbReference>
<keyword evidence="3" id="KW-1185">Reference proteome</keyword>
<comment type="caution">
    <text evidence="2">The sequence shown here is derived from an EMBL/GenBank/DDBJ whole genome shotgun (WGS) entry which is preliminary data.</text>
</comment>
<dbReference type="Proteomes" id="UP000460157">
    <property type="component" value="Unassembled WGS sequence"/>
</dbReference>
<dbReference type="AlphaFoldDB" id="A0A7K1UJ61"/>
<dbReference type="RefSeq" id="WP_157323526.1">
    <property type="nucleotide sequence ID" value="NZ_BMFX01000002.1"/>
</dbReference>
<sequence>MDQIDLYASHEAELELEELAEGNALSSASTGSSVGSASCPATSASSFTSFSCMSG</sequence>
<dbReference type="NCBIfam" id="NF033482">
    <property type="entry name" value="RiPP_thiocil"/>
    <property type="match status" value="1"/>
</dbReference>